<sequence>MHWGIVFAVSFVVLFIILALRGRVWNAYVRSVEKKQGVEIPKPRSRAGYWLRIAAISAGAAGALILLYYFTVWKNLIR</sequence>
<name>A0A9D5K816_UNCW3</name>
<dbReference type="EMBL" id="WJKJ01000088">
    <property type="protein sequence ID" value="MBD3364126.1"/>
    <property type="molecule type" value="Genomic_DNA"/>
</dbReference>
<feature type="transmembrane region" description="Helical" evidence="1">
    <location>
        <begin position="49"/>
        <end position="70"/>
    </location>
</feature>
<evidence type="ECO:0000313" key="3">
    <source>
        <dbReference type="Proteomes" id="UP000630660"/>
    </source>
</evidence>
<keyword evidence="1" id="KW-0472">Membrane</keyword>
<evidence type="ECO:0000313" key="2">
    <source>
        <dbReference type="EMBL" id="MBD3364126.1"/>
    </source>
</evidence>
<gene>
    <name evidence="2" type="ORF">GF359_02820</name>
</gene>
<organism evidence="2 3">
    <name type="scientific">candidate division WOR-3 bacterium</name>
    <dbReference type="NCBI Taxonomy" id="2052148"/>
    <lineage>
        <taxon>Bacteria</taxon>
        <taxon>Bacteria division WOR-3</taxon>
    </lineage>
</organism>
<comment type="caution">
    <text evidence="2">The sequence shown here is derived from an EMBL/GenBank/DDBJ whole genome shotgun (WGS) entry which is preliminary data.</text>
</comment>
<protein>
    <submittedName>
        <fullName evidence="2">Uncharacterized protein</fullName>
    </submittedName>
</protein>
<feature type="transmembrane region" description="Helical" evidence="1">
    <location>
        <begin position="6"/>
        <end position="28"/>
    </location>
</feature>
<evidence type="ECO:0000256" key="1">
    <source>
        <dbReference type="SAM" id="Phobius"/>
    </source>
</evidence>
<dbReference type="Proteomes" id="UP000630660">
    <property type="component" value="Unassembled WGS sequence"/>
</dbReference>
<keyword evidence="1" id="KW-1133">Transmembrane helix</keyword>
<proteinExistence type="predicted"/>
<dbReference type="AlphaFoldDB" id="A0A9D5K816"/>
<keyword evidence="1" id="KW-0812">Transmembrane</keyword>
<reference evidence="2" key="1">
    <citation type="submission" date="2019-11" db="EMBL/GenBank/DDBJ databases">
        <title>Microbial mats filling the niche in hypersaline microbial mats.</title>
        <authorList>
            <person name="Wong H.L."/>
            <person name="Macleod F.I."/>
            <person name="White R.A. III"/>
            <person name="Burns B.P."/>
        </authorList>
    </citation>
    <scope>NUCLEOTIDE SEQUENCE</scope>
    <source>
        <strain evidence="2">Bin_327</strain>
    </source>
</reference>
<accession>A0A9D5K816</accession>